<evidence type="ECO:0000256" key="4">
    <source>
        <dbReference type="ARBA" id="ARBA00022825"/>
    </source>
</evidence>
<feature type="signal peptide" evidence="9">
    <location>
        <begin position="1"/>
        <end position="16"/>
    </location>
</feature>
<evidence type="ECO:0000256" key="5">
    <source>
        <dbReference type="PIRSR" id="PIRSR615500-1"/>
    </source>
</evidence>
<dbReference type="GO" id="GO:0006508">
    <property type="term" value="P:proteolysis"/>
    <property type="evidence" value="ECO:0007669"/>
    <property type="project" value="UniProtKB-KW"/>
</dbReference>
<evidence type="ECO:0000256" key="1">
    <source>
        <dbReference type="ARBA" id="ARBA00011073"/>
    </source>
</evidence>
<evidence type="ECO:0000256" key="9">
    <source>
        <dbReference type="SAM" id="SignalP"/>
    </source>
</evidence>
<dbReference type="PRINTS" id="PR00723">
    <property type="entry name" value="SUBTILISIN"/>
</dbReference>
<gene>
    <name evidence="11" type="ORF">FKR81_33060</name>
</gene>
<evidence type="ECO:0000313" key="11">
    <source>
        <dbReference type="EMBL" id="TWP47281.1"/>
    </source>
</evidence>
<evidence type="ECO:0000256" key="7">
    <source>
        <dbReference type="RuleBase" id="RU003355"/>
    </source>
</evidence>
<dbReference type="InterPro" id="IPR050131">
    <property type="entry name" value="Peptidase_S8_subtilisin-like"/>
</dbReference>
<dbReference type="Proteomes" id="UP000316639">
    <property type="component" value="Unassembled WGS sequence"/>
</dbReference>
<dbReference type="PROSITE" id="PS00137">
    <property type="entry name" value="SUBTILASE_HIS"/>
    <property type="match status" value="1"/>
</dbReference>
<evidence type="ECO:0000256" key="8">
    <source>
        <dbReference type="SAM" id="MobiDB-lite"/>
    </source>
</evidence>
<dbReference type="InterPro" id="IPR022398">
    <property type="entry name" value="Peptidase_S8_His-AS"/>
</dbReference>
<dbReference type="InterPro" id="IPR023827">
    <property type="entry name" value="Peptidase_S8_Asp-AS"/>
</dbReference>
<dbReference type="InterPro" id="IPR015500">
    <property type="entry name" value="Peptidase_S8_subtilisin-rel"/>
</dbReference>
<proteinExistence type="inferred from homology"/>
<dbReference type="GO" id="GO:0004252">
    <property type="term" value="F:serine-type endopeptidase activity"/>
    <property type="evidence" value="ECO:0007669"/>
    <property type="project" value="UniProtKB-UniRule"/>
</dbReference>
<feature type="active site" description="Charge relay system" evidence="5 6">
    <location>
        <position position="239"/>
    </location>
</feature>
<keyword evidence="4 6" id="KW-0720">Serine protease</keyword>
<keyword evidence="2 6" id="KW-0645">Protease</keyword>
<dbReference type="Gene3D" id="3.40.50.200">
    <property type="entry name" value="Peptidase S8/S53 domain"/>
    <property type="match status" value="1"/>
</dbReference>
<dbReference type="Pfam" id="PF00082">
    <property type="entry name" value="Peptidase_S8"/>
    <property type="match status" value="1"/>
</dbReference>
<dbReference type="SUPFAM" id="SSF52743">
    <property type="entry name" value="Subtilisin-like"/>
    <property type="match status" value="1"/>
</dbReference>
<dbReference type="Gene3D" id="3.50.30.30">
    <property type="match status" value="1"/>
</dbReference>
<dbReference type="PROSITE" id="PS00138">
    <property type="entry name" value="SUBTILASE_SER"/>
    <property type="match status" value="1"/>
</dbReference>
<feature type="active site" description="Charge relay system" evidence="5 6">
    <location>
        <position position="207"/>
    </location>
</feature>
<dbReference type="InterPro" id="IPR000209">
    <property type="entry name" value="Peptidase_S8/S53_dom"/>
</dbReference>
<feature type="chain" id="PRO_5038887505" evidence="9">
    <location>
        <begin position="17"/>
        <end position="1212"/>
    </location>
</feature>
<feature type="region of interest" description="Disordered" evidence="8">
    <location>
        <begin position="51"/>
        <end position="70"/>
    </location>
</feature>
<dbReference type="PANTHER" id="PTHR43806:SF65">
    <property type="entry name" value="SERINE PROTEASE APRX"/>
    <property type="match status" value="1"/>
</dbReference>
<dbReference type="PANTHER" id="PTHR43806">
    <property type="entry name" value="PEPTIDASE S8"/>
    <property type="match status" value="1"/>
</dbReference>
<dbReference type="PROSITE" id="PS51892">
    <property type="entry name" value="SUBTILASE"/>
    <property type="match status" value="1"/>
</dbReference>
<evidence type="ECO:0000256" key="2">
    <source>
        <dbReference type="ARBA" id="ARBA00022670"/>
    </source>
</evidence>
<sequence>MRLLPFLLLLPLPAVSPTDSPAPPAPPPQTAAAVHHVTLITGDVVRYAEEGDGKRSVQVEPAPRADQPPPVFQTFTDDDGLHVVPSDAVPLVASGKVSRALFNVTALVRQGLADEETSTLPVLVTSDGPMALSAADQHTRVASIGASGVRVHKADAERFWESLGAAKKVLLDKPVKVSLDRSVKQIGAPAAWQAGLDGAGTTVAVVDTGIDADHPAVAGKVVAAENFTDEPDVADLHGHGTHVASIVTGVAPGAKLVVAKVFDASGEGETSRIMAGIEWASTHGAKIVNLSMGGEPTDGSDELSALVDDLSARTGVLFVVAAGNNGPGPRTVTTPGAATKALTVGAVDRENRITDFSSRGPRLGDAAVKPEIVAPGAGIVAARAAGTSMGAPVDDLRTAASGTSMATPHVSGAAALLAQQHPSWTGEALKSALVSSAKDAGLRWHEQGSGVLDVARAVSRPAYATLNGQELVYHNDSDAPLSLDLHTSFQGWDGRAAALQTSSSHLVVPAHGKTSTTLSADLTAAGAYGGVVTASGDFRTPVSMYLAPERFSVHVHVKDSSGKPVPATLGQLIDDSGGRDNTNDPFDLDVNFAFDVVDGEGSVDVPGGTYSAMTWSKEPRLDGRRWTGLSAPELKVDGERDLTLDARQAVPVGVTAPVPVDQRDRTIMLRRVVPGHIDEAGLVLGATTWQPYVTPVPAAKQGAISLQDTATLHRKAVDMGPLHPEYDAGTLAAKLPGKRTLPVVTGGDITGKAVLVRIPAPTGPGDPTTAVFKAATQAAAANAKAALVIAYVDSPGAVPISGLSSATVPTVSISRAEADKVGAEVTIDVRPQPDEVFNLSFLDPNGIPADHVRTINRDDLVRVNTSYHAEKPGLSVQKTWYPFPTGLWQTQFLSGVTFPVPARWTEYVGPADARMVWKRVVTLNGTDEKGGRAAMSMYQQNVYKPGERTRPDETWFAAPIHNGAVSLQPDHPARYPDGEVWRQLCNPCRVGDVLVPPLNWGDGTPGHFTNPYENGKHKVATTTKLFKGDQEIPPDSANPFAPFPTFPLEPAPATYRLTTTDTHSPTAQYGAPSAALFRLAGKVDTSWTFTSSPSTTKPPKGFTCYQQAQSCAQQPLIQLHHRFPLSLTNTAPPGADYTFTIDATSTRPITRLTLSYSTDGKTWLPATTSPANNTWKVTLKNPATGMVSLRTEARDASGNTVTQTMQNAYAVS</sequence>
<dbReference type="EMBL" id="VOBR01000027">
    <property type="protein sequence ID" value="TWP47281.1"/>
    <property type="molecule type" value="Genomic_DNA"/>
</dbReference>
<keyword evidence="3 6" id="KW-0378">Hydrolase</keyword>
<accession>A0A563EJT6</accession>
<dbReference type="RefSeq" id="WP_146358103.1">
    <property type="nucleotide sequence ID" value="NZ_VOBR01000027.1"/>
</dbReference>
<keyword evidence="9" id="KW-0732">Signal</keyword>
<dbReference type="InterPro" id="IPR023828">
    <property type="entry name" value="Peptidase_S8_Ser-AS"/>
</dbReference>
<reference evidence="11 12" key="1">
    <citation type="submission" date="2019-07" db="EMBL/GenBank/DDBJ databases">
        <title>Lentzea xizangensis sp. nov., isolated from Qinghai-Tibetan Plateau Soils.</title>
        <authorList>
            <person name="Huang J."/>
        </authorList>
    </citation>
    <scope>NUCLEOTIDE SEQUENCE [LARGE SCALE GENOMIC DNA]</scope>
    <source>
        <strain evidence="11 12">FXJ1.1311</strain>
    </source>
</reference>
<feature type="active site" description="Charge relay system" evidence="5 6">
    <location>
        <position position="404"/>
    </location>
</feature>
<organism evidence="11 12">
    <name type="scientific">Lentzea tibetensis</name>
    <dbReference type="NCBI Taxonomy" id="2591470"/>
    <lineage>
        <taxon>Bacteria</taxon>
        <taxon>Bacillati</taxon>
        <taxon>Actinomycetota</taxon>
        <taxon>Actinomycetes</taxon>
        <taxon>Pseudonocardiales</taxon>
        <taxon>Pseudonocardiaceae</taxon>
        <taxon>Lentzea</taxon>
    </lineage>
</organism>
<evidence type="ECO:0000259" key="10">
    <source>
        <dbReference type="Pfam" id="PF00082"/>
    </source>
</evidence>
<name>A0A563EJT6_9PSEU</name>
<comment type="caution">
    <text evidence="11">The sequence shown here is derived from an EMBL/GenBank/DDBJ whole genome shotgun (WGS) entry which is preliminary data.</text>
</comment>
<evidence type="ECO:0000313" key="12">
    <source>
        <dbReference type="Proteomes" id="UP000316639"/>
    </source>
</evidence>
<protein>
    <submittedName>
        <fullName evidence="11">S8 family serine peptidase</fullName>
    </submittedName>
</protein>
<evidence type="ECO:0000256" key="3">
    <source>
        <dbReference type="ARBA" id="ARBA00022801"/>
    </source>
</evidence>
<dbReference type="InterPro" id="IPR036852">
    <property type="entry name" value="Peptidase_S8/S53_dom_sf"/>
</dbReference>
<dbReference type="OrthoDB" id="9795680at2"/>
<dbReference type="AlphaFoldDB" id="A0A563EJT6"/>
<comment type="similarity">
    <text evidence="1 6 7">Belongs to the peptidase S8 family.</text>
</comment>
<evidence type="ECO:0000256" key="6">
    <source>
        <dbReference type="PROSITE-ProRule" id="PRU01240"/>
    </source>
</evidence>
<dbReference type="PROSITE" id="PS00136">
    <property type="entry name" value="SUBTILASE_ASP"/>
    <property type="match status" value="1"/>
</dbReference>
<feature type="domain" description="Peptidase S8/S53" evidence="10">
    <location>
        <begin position="198"/>
        <end position="441"/>
    </location>
</feature>
<keyword evidence="12" id="KW-1185">Reference proteome</keyword>